<name>A0A5B9FN24_9FLAO</name>
<organism evidence="3 4">
    <name type="scientific">Flavobacterium alkalisoli</name>
    <dbReference type="NCBI Taxonomy" id="2602769"/>
    <lineage>
        <taxon>Bacteria</taxon>
        <taxon>Pseudomonadati</taxon>
        <taxon>Bacteroidota</taxon>
        <taxon>Flavobacteriia</taxon>
        <taxon>Flavobacteriales</taxon>
        <taxon>Flavobacteriaceae</taxon>
        <taxon>Flavobacterium</taxon>
    </lineage>
</organism>
<dbReference type="Gene3D" id="2.60.40.10">
    <property type="entry name" value="Immunoglobulins"/>
    <property type="match status" value="14"/>
</dbReference>
<feature type="transmembrane region" description="Helical" evidence="1">
    <location>
        <begin position="21"/>
        <end position="41"/>
    </location>
</feature>
<accession>A0A5B9FN24</accession>
<dbReference type="KEGG" id="fak:FUA48_00845"/>
<dbReference type="Proteomes" id="UP000321222">
    <property type="component" value="Chromosome"/>
</dbReference>
<protein>
    <recommendedName>
        <fullName evidence="2">Ig-like domain-containing protein</fullName>
    </recommendedName>
</protein>
<proteinExistence type="predicted"/>
<dbReference type="InterPro" id="IPR007110">
    <property type="entry name" value="Ig-like_dom"/>
</dbReference>
<keyword evidence="1" id="KW-1133">Transmembrane helix</keyword>
<dbReference type="PROSITE" id="PS50835">
    <property type="entry name" value="IG_LIKE"/>
    <property type="match status" value="3"/>
</dbReference>
<feature type="domain" description="Ig-like" evidence="2">
    <location>
        <begin position="1246"/>
        <end position="1332"/>
    </location>
</feature>
<dbReference type="InterPro" id="IPR013783">
    <property type="entry name" value="Ig-like_fold"/>
</dbReference>
<evidence type="ECO:0000313" key="4">
    <source>
        <dbReference type="Proteomes" id="UP000321222"/>
    </source>
</evidence>
<reference evidence="3 4" key="1">
    <citation type="submission" date="2019-08" db="EMBL/GenBank/DDBJ databases">
        <title>Flavobacterium alkalisoli sp. nov., isolated from rhizosphere soil of Suaeda salsa.</title>
        <authorList>
            <person name="Sun J.-Q."/>
            <person name="Xu L."/>
        </authorList>
    </citation>
    <scope>NUCLEOTIDE SEQUENCE [LARGE SCALE GENOMIC DNA]</scope>
    <source>
        <strain evidence="3 4">XS-5</strain>
    </source>
</reference>
<evidence type="ECO:0000256" key="1">
    <source>
        <dbReference type="SAM" id="Phobius"/>
    </source>
</evidence>
<sequence>MKVEIRQNINYRMHDLFVRKYLLFYYLVVCVGFVTCGYSQITISTPSVGFTQACASASSGGFNFSFSFFPAANLGPTNQFIVELSSPTGDFTSPTILTTLTNTTSPVSGSFVFPSNTYGDAYRIRVRSTNPIKISAPSVAFSAYYAVHNQPFSVNGNISTVNLCGGGSQVLQIDNTGTPASPLYYPQLTYIWYKDYVEIPGETGSSITVSQAGSYYVIVDYGPCVMNSYSNIIQVNAQSILYPTIESAGNETTICPSSNILLTSVLQQPGYTYKWYKDNVLIPGATSATYAATQGGVYHLVLTSNGCSFDSNSITLNTTDFTLDIDPAVPTSIIPGETLTLTAITDAISPNIAWYKDNVLISGANGLTLNVNQPGNYKVVVTQPTPCNIVKEATVSIVYPTGFDLLIQTSPSYTSCSSATVDLSIFQFDATVLSGIVNLIGNTLGYSYQWYKDGVAVSGGIGTGLTLNSPTLNGSYELRITIPGYGVIVSNALTINLSAPTPVISGSSILCDSGSVTLTSNVTSSSYTYQWYKDAVVIPGATTYNYTATAEGNYYMTVTAGVCVQQSNTISVVQDEITINSSTPALDLILPGETKPLTITTDANGPQYSWTRDGVPVAGTTATLNATQDGQYVVTVTQTVGCPETAQYTFVLEYPTGFNVTIAPQAGYLACTSTSATLEITNFIATTSLGNMPMTDLGYAYQWFKNGVAVAGATSPTLNITSAAENGNYYLQITMPDFAPVVSNTVNINLAVQSVTISGTTTICPGGNTLLSSSLTAPTYSFQWYKDGVSILGATSSTYSANANGNYYITVGNGTCNMQSNTLVITTETVTINSSTPTLDLILPGETKPLTVTTDANGPQYSWTRDGVAIAGTTSTINATQDGEYVVTVTQTVGCAATAQYTFVLEYPTGFDVTIAAQAGYLACTSTTATLDITNFIAITPSGNVPMTDLGYAYQWFKDGVAVAGATTPSLTITSAAQNGNYYLQITLPDFAPIVSNTVNINLAVQTVTISGTTTICSGSSTVLSSSLTAPTYSFQWYKDGVAIPGATTSTYSANAEGDYYITVGNGTCNMQSNTLTITTAVVNINSSTPTLDLILPGQTKPLTVTTDANGPQYSWTRDGVAIAGTTSTINATQDGEYVVTVTQTVGCAATAQYTFVLEYPTGFDVTIAPQAGYLACTSTSATLDITNFIAITPSGNVPMTDLGYAYQWFKDGVAVAGATTPSLTITSAAQNGNYYLQITLPDFAPVVSNTVNINLAVQTVTISGTATICPGSTTLLSSSLTAPSYSFQWYKDGVAIPGANSATYSANAVGDYYITVGNGTCNMQSNTITVTLETISVNSTNPVVDIILPGQNKLITVTTDAMGPQFAWTRNGVALPETTGTLTATQDGQYVVTITQTIGCTTTTQMTFVLGYPTGFTIAIAPDASYSPCASTSVDLDISSFIAITSEGNIPMTDLGYAYQWFLNGVAIPGATSPSYTVNDATQNGNYRLQVIMPGFSALLSNTVSITLSIGTVDISQSGLLCPDDPQVDLTSSVTIPSYGYEWFKDGVSVATGNNPVYTAIAEGEYYVVVTTPSCSFVSNTLDLILSDFSLTPDTPLEDVIIPGENKVLSVTTNALSPIFTWYKDGVVLPTETTSSMYVNTAGEYKIEVKQTQDCSIVKELTFIMTYPIGFDIQIAPDGDFVECADTATSLNIVVFDALRPMGGTIDILDNNYGYGYQWYNNGTPISGATGTSITVNESGEYHLEVTIPDFGPIASNTITVNLGFIDNVTIATNDVFCAEGTTINITSNVNDSAYTYKWYKVGSSTVIGNSNSIAVTEGGSYFMEVSYENCTISSNVLEVIPYDMSQVAISTGPTFDLPEGTTSTITASGAESYTWYLNGVVVSNSPSVEVSQGGLYTVVATVGDCEETREVMVSVVENNVIAIPNTITPNNDGKNDKWALPAKYVNKDNVEIVIYAPSGTIVFRASNYMNNWPESDFTYSTKSLVYYYTIMEDNEITKRGSITIVE</sequence>
<dbReference type="OrthoDB" id="678019at2"/>
<evidence type="ECO:0000313" key="3">
    <source>
        <dbReference type="EMBL" id="QEE48175.1"/>
    </source>
</evidence>
<feature type="domain" description="Ig-like" evidence="2">
    <location>
        <begin position="993"/>
        <end position="1079"/>
    </location>
</feature>
<feature type="domain" description="Ig-like" evidence="2">
    <location>
        <begin position="740"/>
        <end position="831"/>
    </location>
</feature>
<keyword evidence="4" id="KW-1185">Reference proteome</keyword>
<keyword evidence="1" id="KW-0812">Transmembrane</keyword>
<gene>
    <name evidence="3" type="ORF">FUA48_00845</name>
</gene>
<evidence type="ECO:0000259" key="2">
    <source>
        <dbReference type="PROSITE" id="PS50835"/>
    </source>
</evidence>
<dbReference type="EMBL" id="CP042831">
    <property type="protein sequence ID" value="QEE48175.1"/>
    <property type="molecule type" value="Genomic_DNA"/>
</dbReference>
<dbReference type="InterPro" id="IPR036179">
    <property type="entry name" value="Ig-like_dom_sf"/>
</dbReference>
<dbReference type="SUPFAM" id="SSF48726">
    <property type="entry name" value="Immunoglobulin"/>
    <property type="match status" value="4"/>
</dbReference>
<keyword evidence="1" id="KW-0472">Membrane</keyword>
<dbReference type="Pfam" id="PF13585">
    <property type="entry name" value="CHU_C"/>
    <property type="match status" value="1"/>
</dbReference>